<feature type="binding site" evidence="9">
    <location>
        <position position="195"/>
    </location>
    <ligand>
        <name>Mg(2+)</name>
        <dbReference type="ChEBI" id="CHEBI:18420"/>
        <label>2</label>
        <note>ligand shared between trimeric partners</note>
    </ligand>
</feature>
<keyword evidence="3 9" id="KW-0808">Transferase</keyword>
<keyword evidence="12" id="KW-1185">Reference proteome</keyword>
<keyword evidence="6 9" id="KW-0220">Diaminopimelate biosynthesis</keyword>
<evidence type="ECO:0000313" key="11">
    <source>
        <dbReference type="EMBL" id="MBO8188325.1"/>
    </source>
</evidence>
<dbReference type="InterPro" id="IPR038361">
    <property type="entry name" value="THDPS_M_sf"/>
</dbReference>
<comment type="function">
    <text evidence="9">Catalyzes the conversion of the cyclic tetrahydrodipicolinate (THDP) into the acyclic N-succinyl-L-2-amino-6-oxopimelate using succinyl-CoA.</text>
</comment>
<feature type="binding site" evidence="9">
    <location>
        <position position="277"/>
    </location>
    <ligand>
        <name>succinyl-CoA</name>
        <dbReference type="ChEBI" id="CHEBI:57292"/>
    </ligand>
</feature>
<evidence type="ECO:0000256" key="5">
    <source>
        <dbReference type="ARBA" id="ARBA00022842"/>
    </source>
</evidence>
<evidence type="ECO:0000256" key="3">
    <source>
        <dbReference type="ARBA" id="ARBA00022679"/>
    </source>
</evidence>
<feature type="active site" description="Acyl-anhydride intermediate" evidence="9">
    <location>
        <position position="211"/>
    </location>
</feature>
<evidence type="ECO:0000256" key="8">
    <source>
        <dbReference type="ARBA" id="ARBA00023315"/>
    </source>
</evidence>
<dbReference type="CDD" id="cd04649">
    <property type="entry name" value="LbH_THP_succinylT_putative"/>
    <property type="match status" value="1"/>
</dbReference>
<feature type="binding site" evidence="9">
    <location>
        <position position="289"/>
    </location>
    <ligand>
        <name>succinyl-CoA</name>
        <dbReference type="ChEBI" id="CHEBI:57292"/>
    </ligand>
</feature>
<comment type="catalytic activity">
    <reaction evidence="9">
        <text>(S)-2,3,4,5-tetrahydrodipicolinate + succinyl-CoA + H2O = (S)-2-succinylamino-6-oxoheptanedioate + CoA</text>
        <dbReference type="Rhea" id="RHEA:17325"/>
        <dbReference type="ChEBI" id="CHEBI:15377"/>
        <dbReference type="ChEBI" id="CHEBI:15685"/>
        <dbReference type="ChEBI" id="CHEBI:16845"/>
        <dbReference type="ChEBI" id="CHEBI:57287"/>
        <dbReference type="ChEBI" id="CHEBI:57292"/>
        <dbReference type="EC" id="2.3.1.117"/>
    </reaction>
</comment>
<evidence type="ECO:0000313" key="12">
    <source>
        <dbReference type="Proteomes" id="UP001518976"/>
    </source>
</evidence>
<feature type="binding site" evidence="9">
    <location>
        <position position="228"/>
    </location>
    <ligand>
        <name>succinyl-CoA</name>
        <dbReference type="ChEBI" id="CHEBI:57292"/>
    </ligand>
</feature>
<accession>A0ABS3WYV8</accession>
<keyword evidence="4 9" id="KW-0479">Metal-binding</keyword>
<dbReference type="Gene3D" id="3.30.60.70">
    <property type="entry name" value="Trimeric LpxA-like enzymes"/>
    <property type="match status" value="1"/>
</dbReference>
<evidence type="ECO:0000256" key="6">
    <source>
        <dbReference type="ARBA" id="ARBA00022915"/>
    </source>
</evidence>
<proteinExistence type="inferred from homology"/>
<sequence length="330" mass="33981">MTEAPTSPSTTGAVAAGLATVAADGTVLDTWFPQPELVAEPGPAGSERLSAERAAELLGESAPQALGADPRRGVEVVAVRTVISSLDDKPLDAHDVYLRLHLLSHRLVKPHGLSLEGQFAHLANVAWTNLGPVPVDKVEEVRLAARASGAHLTVTSVDKFPRMTDYVVPKGVRIGDADRVRLGAHLAEGTTVMHEGFCNFNAGTLGTSMVEGRISAGVVLGDGTDLGGGASIMGTLSGGGKQIISIGERCLIGAEAGIGISLGDDSVVEAGLYVTAGTRVTLPDGKIVKALELSGATNLLFRRNSVTGAVEALQRSGSWGGLNEALHSHN</sequence>
<comment type="caution">
    <text evidence="11">The sequence shown here is derived from an EMBL/GenBank/DDBJ whole genome shotgun (WGS) entry which is preliminary data.</text>
</comment>
<evidence type="ECO:0000256" key="4">
    <source>
        <dbReference type="ARBA" id="ARBA00022723"/>
    </source>
</evidence>
<dbReference type="EC" id="2.3.1.117" evidence="9"/>
<dbReference type="InterPro" id="IPR032784">
    <property type="entry name" value="THDPS_M"/>
</dbReference>
<gene>
    <name evidence="9 11" type="primary">dapD</name>
    <name evidence="11" type="ORF">JW592_23055</name>
</gene>
<dbReference type="Gene3D" id="2.160.10.10">
    <property type="entry name" value="Hexapeptide repeat proteins"/>
    <property type="match status" value="1"/>
</dbReference>
<keyword evidence="7 9" id="KW-0457">Lysine biosynthesis</keyword>
<dbReference type="Pfam" id="PF14789">
    <property type="entry name" value="THDPS_M"/>
    <property type="match status" value="1"/>
</dbReference>
<keyword evidence="2 9" id="KW-0028">Amino-acid biosynthesis</keyword>
<dbReference type="InterPro" id="IPR019875">
    <property type="entry name" value="DapD_actinobacteria"/>
</dbReference>
<evidence type="ECO:0000259" key="10">
    <source>
        <dbReference type="Pfam" id="PF14789"/>
    </source>
</evidence>
<comment type="subunit">
    <text evidence="9">Homotrimer.</text>
</comment>
<name>A0ABS3WYV8_9ACTN</name>
<dbReference type="SUPFAM" id="SSF51161">
    <property type="entry name" value="Trimeric LpxA-like enzymes"/>
    <property type="match status" value="1"/>
</dbReference>
<dbReference type="RefSeq" id="WP_209267111.1">
    <property type="nucleotide sequence ID" value="NZ_JAFFZN010000023.1"/>
</dbReference>
<comment type="similarity">
    <text evidence="9">Belongs to the type 2 tetrahydrodipicolinate N-succinyltransferase family.</text>
</comment>
<feature type="domain" description="2,3,4,5-tetrahydropyridine-2,6-dicarboxylate N-succinyltransferase middle" evidence="10">
    <location>
        <begin position="122"/>
        <end position="162"/>
    </location>
</feature>
<comment type="subcellular location">
    <subcellularLocation>
        <location evidence="9">Cytoplasm</location>
    </subcellularLocation>
</comment>
<dbReference type="InterPro" id="IPR001451">
    <property type="entry name" value="Hexapep"/>
</dbReference>
<evidence type="ECO:0000256" key="9">
    <source>
        <dbReference type="HAMAP-Rule" id="MF_02122"/>
    </source>
</evidence>
<evidence type="ECO:0000256" key="7">
    <source>
        <dbReference type="ARBA" id="ARBA00023154"/>
    </source>
</evidence>
<dbReference type="InterPro" id="IPR011004">
    <property type="entry name" value="Trimer_LpxA-like_sf"/>
</dbReference>
<dbReference type="GO" id="GO:0008666">
    <property type="term" value="F:2,3,4,5-tetrahydropyridine-2,6-dicarboxylate N-succinyltransferase activity"/>
    <property type="evidence" value="ECO:0007669"/>
    <property type="project" value="UniProtKB-EC"/>
</dbReference>
<evidence type="ECO:0000256" key="2">
    <source>
        <dbReference type="ARBA" id="ARBA00022605"/>
    </source>
</evidence>
<dbReference type="HAMAP" id="MF_02122">
    <property type="entry name" value="DapD_type2"/>
    <property type="match status" value="1"/>
</dbReference>
<comment type="pathway">
    <text evidence="9">Amino-acid biosynthesis; L-lysine biosynthesis via DAP pathway; LL-2,6-diaminopimelate from (S)-tetrahydrodipicolinate (succinylase route): step 1/3.</text>
</comment>
<protein>
    <recommendedName>
        <fullName evidence="9">2,3,4,5-tetrahydropyridine-2,6-dicarboxylate N-succinyltransferase</fullName>
        <ecNumber evidence="9">2.3.1.117</ecNumber>
    </recommendedName>
    <alternativeName>
        <fullName evidence="9">Tetrahydrodipicolinate N-succinyltransferase</fullName>
        <shortName evidence="9">THDP succinyltransferase</shortName>
        <shortName evidence="9">THP succinyltransferase</shortName>
    </alternativeName>
    <alternativeName>
        <fullName evidence="9">Tetrahydropicolinate succinylase</fullName>
    </alternativeName>
</protein>
<feature type="binding site" evidence="9">
    <location>
        <position position="231"/>
    </location>
    <ligand>
        <name>succinyl-CoA</name>
        <dbReference type="ChEBI" id="CHEBI:57292"/>
    </ligand>
</feature>
<dbReference type="EMBL" id="JAFFZN010000023">
    <property type="protein sequence ID" value="MBO8188325.1"/>
    <property type="molecule type" value="Genomic_DNA"/>
</dbReference>
<keyword evidence="1 9" id="KW-0963">Cytoplasm</keyword>
<dbReference type="Gene3D" id="3.30.70.2010">
    <property type="match status" value="1"/>
</dbReference>
<keyword evidence="5 9" id="KW-0460">Magnesium</keyword>
<feature type="binding site" evidence="9">
    <location>
        <position position="254"/>
    </location>
    <ligand>
        <name>succinyl-CoA</name>
        <dbReference type="ChEBI" id="CHEBI:57292"/>
    </ligand>
</feature>
<evidence type="ECO:0000256" key="1">
    <source>
        <dbReference type="ARBA" id="ARBA00022490"/>
    </source>
</evidence>
<dbReference type="Pfam" id="PF14602">
    <property type="entry name" value="Hexapep_2"/>
    <property type="match status" value="1"/>
</dbReference>
<reference evidence="11 12" key="1">
    <citation type="submission" date="2021-02" db="EMBL/GenBank/DDBJ databases">
        <title>Streptomyces spirodelae sp. nov., isolated from duckweed.</title>
        <authorList>
            <person name="Saimee Y."/>
            <person name="Duangmal K."/>
        </authorList>
    </citation>
    <scope>NUCLEOTIDE SEQUENCE [LARGE SCALE GENOMIC DNA]</scope>
    <source>
        <strain evidence="11 12">DW4-2</strain>
    </source>
</reference>
<dbReference type="InterPro" id="IPR026586">
    <property type="entry name" value="Type2_DapD"/>
</dbReference>
<feature type="binding site" evidence="9">
    <location>
        <begin position="269"/>
        <end position="270"/>
    </location>
    <ligand>
        <name>succinyl-CoA</name>
        <dbReference type="ChEBI" id="CHEBI:57292"/>
    </ligand>
</feature>
<dbReference type="NCBIfam" id="TIGR03535">
    <property type="entry name" value="DapD_actino"/>
    <property type="match status" value="1"/>
</dbReference>
<feature type="binding site" evidence="9">
    <location>
        <position position="213"/>
    </location>
    <ligand>
        <name>succinyl-CoA</name>
        <dbReference type="ChEBI" id="CHEBI:57292"/>
    </ligand>
</feature>
<dbReference type="Proteomes" id="UP001518976">
    <property type="component" value="Unassembled WGS sequence"/>
</dbReference>
<feature type="binding site" evidence="9">
    <location>
        <begin position="302"/>
        <end position="305"/>
    </location>
    <ligand>
        <name>succinyl-CoA</name>
        <dbReference type="ChEBI" id="CHEBI:57292"/>
    </ligand>
</feature>
<feature type="binding site" evidence="9">
    <location>
        <position position="178"/>
    </location>
    <ligand>
        <name>Mg(2+)</name>
        <dbReference type="ChEBI" id="CHEBI:18420"/>
        <label>1</label>
        <note>ligand shared between trimeric partners</note>
    </ligand>
</feature>
<organism evidence="11 12">
    <name type="scientific">Streptomyces spirodelae</name>
    <dbReference type="NCBI Taxonomy" id="2812904"/>
    <lineage>
        <taxon>Bacteria</taxon>
        <taxon>Bacillati</taxon>
        <taxon>Actinomycetota</taxon>
        <taxon>Actinomycetes</taxon>
        <taxon>Kitasatosporales</taxon>
        <taxon>Streptomycetaceae</taxon>
        <taxon>Streptomyces</taxon>
    </lineage>
</organism>
<keyword evidence="8 9" id="KW-0012">Acyltransferase</keyword>